<dbReference type="Gene3D" id="3.30.559.30">
    <property type="entry name" value="Nonribosomal peptide synthetase, condensation domain"/>
    <property type="match status" value="4"/>
</dbReference>
<evidence type="ECO:0000256" key="6">
    <source>
        <dbReference type="ARBA" id="ARBA00022679"/>
    </source>
</evidence>
<dbReference type="SMART" id="SM00823">
    <property type="entry name" value="PKS_PP"/>
    <property type="match status" value="5"/>
</dbReference>
<dbReference type="FunFam" id="3.30.559.30:FF:000001">
    <property type="entry name" value="Non-ribosomal peptide synthetase"/>
    <property type="match status" value="3"/>
</dbReference>
<dbReference type="Proteomes" id="UP000010472">
    <property type="component" value="Chromosome"/>
</dbReference>
<dbReference type="EMBL" id="CP003620">
    <property type="protein sequence ID" value="AFZ12486.1"/>
    <property type="molecule type" value="Genomic_DNA"/>
</dbReference>
<dbReference type="KEGG" id="cep:Cri9333_1596"/>
<gene>
    <name evidence="10" type="ORF">Cri9333_1596</name>
</gene>
<dbReference type="CDD" id="cd17652">
    <property type="entry name" value="A_NRPS_CmdD_like"/>
    <property type="match status" value="1"/>
</dbReference>
<dbReference type="RefSeq" id="WP_015202607.1">
    <property type="nucleotide sequence ID" value="NC_019753.1"/>
</dbReference>
<dbReference type="NCBIfam" id="TIGR01746">
    <property type="entry name" value="Thioester-redct"/>
    <property type="match status" value="1"/>
</dbReference>
<protein>
    <submittedName>
        <fullName evidence="10">Amino acid adenylation domain protein</fullName>
        <ecNumber evidence="10">5.1.1.3</ecNumber>
        <ecNumber evidence="10">6.2.1.27</ecNumber>
    </submittedName>
</protein>
<reference evidence="10 11" key="1">
    <citation type="submission" date="2012-06" db="EMBL/GenBank/DDBJ databases">
        <title>Finished chromosome of genome of Crinalium epipsammum PCC 9333.</title>
        <authorList>
            <consortium name="US DOE Joint Genome Institute"/>
            <person name="Gugger M."/>
            <person name="Coursin T."/>
            <person name="Rippka R."/>
            <person name="Tandeau De Marsac N."/>
            <person name="Huntemann M."/>
            <person name="Wei C.-L."/>
            <person name="Han J."/>
            <person name="Detter J.C."/>
            <person name="Han C."/>
            <person name="Tapia R."/>
            <person name="Davenport K."/>
            <person name="Daligault H."/>
            <person name="Erkkila T."/>
            <person name="Gu W."/>
            <person name="Munk A.C.C."/>
            <person name="Teshima H."/>
            <person name="Xu Y."/>
            <person name="Chain P."/>
            <person name="Chen A."/>
            <person name="Krypides N."/>
            <person name="Mavromatis K."/>
            <person name="Markowitz V."/>
            <person name="Szeto E."/>
            <person name="Ivanova N."/>
            <person name="Mikhailova N."/>
            <person name="Ovchinnikova G."/>
            <person name="Pagani I."/>
            <person name="Pati A."/>
            <person name="Goodwin L."/>
            <person name="Peters L."/>
            <person name="Pitluck S."/>
            <person name="Woyke T."/>
            <person name="Kerfeld C."/>
        </authorList>
    </citation>
    <scope>NUCLEOTIDE SEQUENCE [LARGE SCALE GENOMIC DNA]</scope>
    <source>
        <strain evidence="10 11">PCC 9333</strain>
    </source>
</reference>
<dbReference type="Gene3D" id="3.30.559.10">
    <property type="entry name" value="Chloramphenicol acetyltransferase-like domain"/>
    <property type="match status" value="4"/>
</dbReference>
<dbReference type="NCBIfam" id="NF004282">
    <property type="entry name" value="PRK05691.1"/>
    <property type="match status" value="7"/>
</dbReference>
<evidence type="ECO:0000256" key="4">
    <source>
        <dbReference type="ARBA" id="ARBA00022553"/>
    </source>
</evidence>
<dbReference type="Gene3D" id="1.10.1200.10">
    <property type="entry name" value="ACP-like"/>
    <property type="match status" value="5"/>
</dbReference>
<dbReference type="InterPro" id="IPR009875">
    <property type="entry name" value="PilZ_domain"/>
</dbReference>
<dbReference type="InterPro" id="IPR029063">
    <property type="entry name" value="SAM-dependent_MTases_sf"/>
</dbReference>
<dbReference type="FunFam" id="1.10.1200.10:FF:000005">
    <property type="entry name" value="Nonribosomal peptide synthetase 1"/>
    <property type="match status" value="5"/>
</dbReference>
<dbReference type="STRING" id="1173022.Cri9333_1596"/>
<dbReference type="eggNOG" id="COG3320">
    <property type="taxonomic scope" value="Bacteria"/>
</dbReference>
<dbReference type="PROSITE" id="PS00012">
    <property type="entry name" value="PHOSPHOPANTETHEINE"/>
    <property type="match status" value="3"/>
</dbReference>
<dbReference type="Pfam" id="PF07238">
    <property type="entry name" value="PilZ"/>
    <property type="match status" value="2"/>
</dbReference>
<dbReference type="Gene3D" id="3.40.50.150">
    <property type="entry name" value="Vaccinia Virus protein VP39"/>
    <property type="match status" value="1"/>
</dbReference>
<dbReference type="FunFam" id="3.30.300.30:FF:000010">
    <property type="entry name" value="Enterobactin synthetase component F"/>
    <property type="match status" value="2"/>
</dbReference>
<dbReference type="Gene3D" id="2.30.38.10">
    <property type="entry name" value="Luciferase, Domain 3"/>
    <property type="match status" value="5"/>
</dbReference>
<proteinExistence type="inferred from homology"/>
<dbReference type="Gene3D" id="3.30.300.30">
    <property type="match status" value="6"/>
</dbReference>
<dbReference type="EC" id="5.1.1.3" evidence="10"/>
<dbReference type="eggNOG" id="COG1020">
    <property type="taxonomic scope" value="Bacteria"/>
</dbReference>
<dbReference type="InterPro" id="IPR025110">
    <property type="entry name" value="AMP-bd_C"/>
</dbReference>
<keyword evidence="10" id="KW-0413">Isomerase</keyword>
<evidence type="ECO:0000256" key="1">
    <source>
        <dbReference type="ARBA" id="ARBA00001957"/>
    </source>
</evidence>
<dbReference type="CDD" id="cd05930">
    <property type="entry name" value="A_NRPS"/>
    <property type="match status" value="1"/>
</dbReference>
<dbReference type="SUPFAM" id="SSF53335">
    <property type="entry name" value="S-adenosyl-L-methionine-dependent methyltransferases"/>
    <property type="match status" value="1"/>
</dbReference>
<evidence type="ECO:0000313" key="11">
    <source>
        <dbReference type="Proteomes" id="UP000010472"/>
    </source>
</evidence>
<dbReference type="Gene3D" id="2.40.10.220">
    <property type="entry name" value="predicted glycosyltransferase like domains"/>
    <property type="match status" value="2"/>
</dbReference>
<dbReference type="CDD" id="cd12116">
    <property type="entry name" value="A_NRPS_Ta1_like"/>
    <property type="match status" value="1"/>
</dbReference>
<dbReference type="PROSITE" id="PS00455">
    <property type="entry name" value="AMP_BINDING"/>
    <property type="match status" value="5"/>
</dbReference>
<dbReference type="InterPro" id="IPR010071">
    <property type="entry name" value="AA_adenyl_dom"/>
</dbReference>
<organism evidence="10 11">
    <name type="scientific">Crinalium epipsammum PCC 9333</name>
    <dbReference type="NCBI Taxonomy" id="1173022"/>
    <lineage>
        <taxon>Bacteria</taxon>
        <taxon>Bacillati</taxon>
        <taxon>Cyanobacteriota</taxon>
        <taxon>Cyanophyceae</taxon>
        <taxon>Gomontiellales</taxon>
        <taxon>Gomontiellaceae</taxon>
        <taxon>Crinalium</taxon>
    </lineage>
</organism>
<dbReference type="InterPro" id="IPR020845">
    <property type="entry name" value="AMP-binding_CS"/>
</dbReference>
<dbReference type="InterPro" id="IPR010080">
    <property type="entry name" value="Thioester_reductase-like_dom"/>
</dbReference>
<name>K9VWW9_9CYAN</name>
<dbReference type="GO" id="GO:0008881">
    <property type="term" value="F:glutamate racemase activity"/>
    <property type="evidence" value="ECO:0007669"/>
    <property type="project" value="UniProtKB-EC"/>
</dbReference>
<dbReference type="PANTHER" id="PTHR45527">
    <property type="entry name" value="NONRIBOSOMAL PEPTIDE SYNTHETASE"/>
    <property type="match status" value="1"/>
</dbReference>
<dbReference type="InterPro" id="IPR013120">
    <property type="entry name" value="FAR_NAD-bd"/>
</dbReference>
<dbReference type="GO" id="GO:0016740">
    <property type="term" value="F:transferase activity"/>
    <property type="evidence" value="ECO:0007669"/>
    <property type="project" value="UniProtKB-KW"/>
</dbReference>
<comment type="cofactor">
    <cofactor evidence="1">
        <name>pantetheine 4'-phosphate</name>
        <dbReference type="ChEBI" id="CHEBI:47942"/>
    </cofactor>
</comment>
<dbReference type="InterPro" id="IPR013217">
    <property type="entry name" value="Methyltransf_12"/>
</dbReference>
<keyword evidence="6" id="KW-0808">Transferase</keyword>
<dbReference type="FunFam" id="3.40.50.12780:FF:000012">
    <property type="entry name" value="Non-ribosomal peptide synthetase"/>
    <property type="match status" value="5"/>
</dbReference>
<keyword evidence="7" id="KW-0677">Repeat</keyword>
<dbReference type="InterPro" id="IPR020806">
    <property type="entry name" value="PKS_PP-bd"/>
</dbReference>
<evidence type="ECO:0000313" key="10">
    <source>
        <dbReference type="EMBL" id="AFZ12486.1"/>
    </source>
</evidence>
<dbReference type="PANTHER" id="PTHR45527:SF1">
    <property type="entry name" value="FATTY ACID SYNTHASE"/>
    <property type="match status" value="1"/>
</dbReference>
<feature type="domain" description="Carrier" evidence="9">
    <location>
        <begin position="2026"/>
        <end position="2101"/>
    </location>
</feature>
<dbReference type="Pfam" id="PF13193">
    <property type="entry name" value="AMP-binding_C"/>
    <property type="match status" value="3"/>
</dbReference>
<dbReference type="InterPro" id="IPR001242">
    <property type="entry name" value="Condensation_dom"/>
</dbReference>
<dbReference type="Pfam" id="PF00501">
    <property type="entry name" value="AMP-binding"/>
    <property type="match status" value="5"/>
</dbReference>
<evidence type="ECO:0000256" key="5">
    <source>
        <dbReference type="ARBA" id="ARBA00022598"/>
    </source>
</evidence>
<keyword evidence="4" id="KW-0597">Phosphoprotein</keyword>
<dbReference type="NCBIfam" id="NF003417">
    <property type="entry name" value="PRK04813.1"/>
    <property type="match status" value="8"/>
</dbReference>
<dbReference type="Pfam" id="PF00668">
    <property type="entry name" value="Condensation"/>
    <property type="match status" value="4"/>
</dbReference>
<dbReference type="Pfam" id="PF07993">
    <property type="entry name" value="NAD_binding_4"/>
    <property type="match status" value="1"/>
</dbReference>
<dbReference type="Pfam" id="PF00550">
    <property type="entry name" value="PP-binding"/>
    <property type="match status" value="5"/>
</dbReference>
<evidence type="ECO:0000256" key="3">
    <source>
        <dbReference type="ARBA" id="ARBA00022450"/>
    </source>
</evidence>
<sequence length="5937" mass="665102">MNDISSEKNISSDMTADESPTVLKGSQTDDRKNQCIHELFEAQVKRSPDAIAVVFEKRQLTYRQLNAQANQLANYLKTLGVKAEVLVGICVERSLEMIVGLLGILKAGGAYVPLDPTYPQERLAFMLADSQVSVLLTQKRLLEYLPNNTAKVVCLDTDWENIAQYSQENLISQATEDNLAYVIYTSGSTGTPKGVMIQHKSLVNYTEAVSVEYQLNQNDKILQFASVSFDISVEEIYSCLSVGATLVLRTDGMLATAKTFWKKCQEWQITVLDLPTAYWHELTAALEREKSTLPLSIRLVIIGGEKALLTRLKTWYKYVGEQVRLVNTYGPTETTVSALMCDLPTSILDNELTELPIGKPVSNTQAYILDSELKLVPVGTPGELFIGGIGLARGYLNRPDLTAEKFITNFTREAGGENLGFNSERLYKTGDIVRCLPDGNFEFIGRVDQQVKIRGFRIELGEIESILSQHPAVQEAVVVDQENIPGQKRLVAYIVSNPGSELPEEVNSWNIEHVSQAETLYNEIYNEQAASQDPTLNFIGWNSSYTDVLIPEAEMREWVNNTVERILSLQPQRILELGCGTGMLMFRVAPHCQKYVATDFSQKVLQELQYKLDGLEDKLPQVILSHRTADNFEGIESNAFDTVILNSVSQHFPNIEYMLGVMEGAVNAVKPGGQIFVGDVRSLPLLEAFHTSIQLYKASDSLTRQQLFARVRSRLSQEGELVIDPAFFTALKQHLPKIGNVSIQVKHGSYHNELTRFRYDVTLHIGDENPVPTQISWLDWQEQQLTLPKLRQLLLDNQPEILGLRGIPNARLVNEASTLEWLYQGSQPETVGEWRSQLTQQHTGIDPEQLWDLTDNLPYVIDIKPSQDYCYDVILQNRDLLGTKILQLTENVSLKPWNYYANQPQQVKITKNIVPQIRSFLAEKLPDYMIPGSFVMLDSLPITPNGKVDRKALPALNQTRSQAEDFVAPRNPCEEVLVEIWAEVLAVEQIGIHDNFFQLGGHSLLATQVMSRVREVFKVELPLRSLFDSPRVAGLADNIEQLRRQEQGLQVPQIEVISRHQNLPLSYAQKRLWFLDQLIPNNPFYNIPQALRVTGNLNVAALEQTLSEIVRRHEALRTTLQLIDNEPVQVITPAEKLILPVVDLRQLPVEQLEAEALQQLTQAAKQPFNLAQDKLIRCQLFQISEQDYLLLVVIHHIVSDGWSIGLFIKELGTIYEALAIGSPSPLPELSIQYADFAQWQQQYLNSEVLEKQLAYWKQQLAGAPAVLNLPTDRPRPQAQTFRGATQSFILPSHLVESIKLLSQRQGVSIFMTYLAAFQTLLYRYTGQPDIVVGSPIANRHWSQVEELIGFFVNTLALRTTLEDDLSFLELLNQVREVALGAYGHQDLPFEQLVEALQPVRDLSHTPLFQVMFVLQNAPMPSLALGDLTLEPLVIETNISRFDLVLYLEQTNQGLVGSWEYNTDLFDATTIARIAGNFQTLLEAVVINPQQKIVELPLLSAIEQQQLLKEWNNTQVDYPENICINELFETQVKLTPDAVAVIFGEQQLTYQQLNNQANQLAHYLQTLGVKPDVLVGIFLERSLEMVVGLLGILKAGGAYVPLDPSFPKERLGFMLEDAEVQVLLTQEQLLAGLPQLTIPTQVICLNTAWETIAQHSQANLVNAVTASNLAYVIYTSGSTGKPKGVQICHPSLVNFIRAMQQELELASSDKLLSVTTITFDIAGLEIFLPLTVGASVEIVSREVATDGIQLTEKLANGVTIMQATPATWNMLLLAGWQGNKQLKILCGGEALSKQLANQLLERCQCLWNLYGPTETTIWSTIYQVKLLDKIVAIGRPIANTQVYILDQNLQPLPVGIPGELHIGGDGLAKGYLKRPELTAEKFINNPFSDQPAAKLYKTGDLARYLPDGTIEYLGRIDYQVKIRGFRIELGEIESVINQYSAVQQAVVIAREDLRSGKYLVAYIVGDRNSPITSSHLRSFLKDKLPEYMIPGVFVILDALPLTPNGKVDRKALPPPELSPEINEDFTTPQNPIEEILAGIWASVLGIEQVSINHNFFELGGHSLLATQVISRVRSDLAVELPLRNLFEFPTIAQLAEQIELAQKSTQQLLAPPILPITREGEHPPLSFAQQRLWLLDQLQPNSAVYNIPVAVELNGELNLIALENTFNEIVRRHEALRTNFMTVDGQPVQIIHPSYNLPLPVVDLRSLPTNELEIEIERLSTAEAQRPFDLASDQLVRVTVLQLTQTKNILLLTIHHLVSDGWSMGVLLKELAALYQAFCNQQPSPLPELSIQYLDFAIWQRQWLTPEVVERQLNYWKQQLQGAPAVLQLPTDRPRPAIQSFQGAHQEFALPTELTQALTLISKQQGTTLFITLLAAFQTLLYRYSGQDDICIGTPIANRNHIEIEQLIGFFVNTLILRTDLSGNPSFKKLLSRVREVALGAYVHQDLPFEQLVEALQPARNLSYTPLFQVMFGVQKAPMPALEFADLTLTPLEVETKTSKFDLTLLVEETDQGLVGYWEYNTDLFDSSTIARMAGHFQTLLSAIVSNLDQRLSDLPLLTAAEQQMLKEWNDTQAEIPQNVSINELFETQVQKTPDAVAVVFGEQQLTYQQLNNQANQLAHYLQTLGVKPDVFVGICVERSLEILVGILGILKAGGAYVPLDPTFPKERIKFMLEDAQVQVLLTQEKLLAGLANLSVIAGEPSTNGKPKVVCLDRDWDAIALHQHNPVNHLTSGNLAYVIYTSGSTGKPKGVLITHKNLIHSTIARINYYGEPVSRFLLLSSFAFDSSVAGIFWTLCQGGSLFLPPEGLQKDLLQLNQLITQNQISHLLTLPSVYALLLEQSQTQQLTSLSTVIVAGESCPKELIAQHNQLLSQTSLLNEYGPTEGTVWSSVYNCNSDCPNNIVPIGQPIANTQIYILDANLKLVPIGVLGEAYIGGIGLARGYLNRPDLTAEKFISNFFSNTPGTRLYKTGDLARYLPDGNIEFIGRIDTQVKIRGFRIELGEIEAVAIQHPGVREIVVIALEDIPGNKQLVAYVVPHQEQAPTVSELRNFIKEKLPEYMVPAIFMMLETLPITATGKVDRKALPAPNQHQRELEAVVVARTLVEEVLVGIWAEVLRREQISIHDNFFELGGHSLLGAQLISRIRSIFKIELPLRKLFEFPTIASLAPTIESATQENTIQFLPILPVSREQILPASFPQQQMWLFAQQQPNLPSYNNSLLLWLPGSLNVAALEQALDTIIKRHEAWRTTFSIVDGSLVQIIQPTATLALPIINLEEFPQEQQKTEILRLARLETLKLFDLSEDLLIRVTLIRLNAVNYCLILTLHHIIYDGVSLNNVFYPELEILYKAYCEGKPSPLPELPIQYADFAVWQRQSLQQDLLKPHIEYWQKQLANLPILELLTDRPRPAVDSYRGATQRVELSKTLTQKLKALAIKEGATLFMTLLAAFKTLLCRYSSQEDIPVGIVTAGLNRPEINGLVGLFINLLVLRTDLSGKPNFRQLLQRVREVTLEAHAHKDMPFEQLVDQLQLEHRRLGQNPLFQVMFVLDPPMPTLDSGWKIDYMDIENDTAMSDLTLELYEESEGLSGVFEYSTDLFDATTIERMVGHYCALLESIVANPEQNIFDLQIVTAAEQQQLQQWNNTEFDYPENLCLHQLFEMQVAKTPDAVAVTFEEEELTYQELNQKANQLAHYLQSLGVKPDVMVGICIERSLEMAVGILGILKAGGAYVPLDPNYPQERLAFMLADTQVPVLLTQQELVSRLPTHQAKVICFDSDWQEISQLNQGNISSGVTVDNLAYVIYTSGSTGRPKGICLEQRPLLNLLHWHYSCLLTGARTLQFASLSFDASFHEMFATWGTGGKLFIIPENLRLDVIGLGRYISEHKIEKVILPVVLLQQLAESLGGRGIAALQPEMFSNLKEITTTGEQLQITPAIAQFFKSLPHCSFHNHYGPSETHVVTALSLTNHPDHWEYHPPIGVPIAKTKIYLVDQHFNLVPVGVPGELCIGGVSLARGYLNRPDLTAEKFIPNPFSEDSPLSSKARLYRTGDLARYLPDGNIEYLGRIDHQVKIRGFRIELDEIEALLVQHPDVQEAVAIAREDIPGDKRLVAYIVSNLIPNRLPLQTECLVEFGQSCFKLTTEDISVGGICLTGVPDNFTPGKTININLVLPGTSQQEWLEGEIAWHKGQRVCINFNLNSIAQKILQTSYDHFLEKQGLLKILQRTITQNLRQFLQEKLPRYMIPERFIVINSLPLTPNGKIDRKALPAPVFNQQHLTQNYVAPRTPVEEVIAGIWAKVLGIEQVGIHDNFLEIGGQSILAMQVISRLRDIFQTELPLRSLFEFPTVAGMAQKIEIMRPQQLISESVNAKHPQAETSIPPLKRLPRPEVIPVSFTQQRLWFLEQLTPGSAKYNLPLALEFKGLVNLTALQQSCQAIIQRHEILRTNFSAVNGEPVQLIFSDIFLNMEVFDLEEIPPNQKQTEAQNILEMLVKRPFNLETEPLVRVAIIHLNTVEHIVLLNMHHIVSDGWSMGVILRELTELYDSFNQEKPNFLPDLPIQYADYTIWQRQWLQGQLLEQQLAYWKQQLSGDLPVLQLPTDRPRPAVQTFAGAAQTLVINQSLTAAIIQLAHQENATLYITLLAAFNILLYRYTSNEDILVGTPISGRHWSEIENLIGFFVNTHVIRTNLSGTPSFKELLMRVREATLEAYSHKELPFEKLVEAIQPDRNLSQNPLVQVMFALQNIPLPELSSGWEFSQLSLHTETAKFDLSLQLSEVNGEIIGEWEYNTDLFDASTIERMSGHFETLLTAIINDPEQRITELPLLTAAEIQQIEVWNHTAIDYPADTCIHQLFEAQVKKTPDAIAAIFEEQQLTYSELNIKANQLAHYLRSLGVKPEVLVGICIERSLEMVVAILGILKAGGAYVPLDPSYPQERLAFIVENTQVSIILTQHALISILSQSQAQLISLDTQWQSIAQHSGKNPITNITQNNLAYIIYTSGSTGTPKGVAVAHKGLCNLAQAEIKILDLQPGSRVLQFVSFSFDVSINDVVMTLCSGATLGIAPKEYMLPGDNLIKLLRDLEITHIELPVSVLQALEFEDLPALKTIIIGGESFPANLVAQWGVNRRLFNAYGPTESTVCATLAQLSESNQQPHIGRPIANTQIYILDQQLQLVPVGVPGEMYIGGIGLARGYLNRPDLTAERFIPNPFQAAGEKNSDLKSTSDRFYKTGDLARYLPDGNIEYLGRIDHQVKIRGFRIELGEIETALLKHPDVREVVVMALPDSRGDKRLVAYIVSQFTLDRMPYQRVCLLEYEGNPIELTSEDISKGGVCLVGVPATWEQRKRVRLRILLPGASQENWLEGNIAWQQGQRVGIQFALTPLEQDLLNQSVDDLIENQGMLKALQRTITGNLRKLLKQKLPDYMIPYSFVMLRSLPLNPNGKVDRRALAARNDGWQPGIEKNLVAPRTPREEQLARIWAEVLGVEQVGIYNNFFELGGHSLLSVKLISQIKEIFRVKLPLYSFFENPTVAGLSQLIDFVSQNGDPSSVAANQVLDLNAEVVLDSSIYPDPLTLPMLKEPANIFLTGATGFLGAFLLNELLTQTQADIYCLVRAANLEAGKQKIQRNLERYLLSNQSQSNRIIPVIGDLSQPLLGMSSEQFQMLATKLDMIYHNGAVVNLTYPYSALKAANVLGTQEVLRLACQIKVKPTHFISTSGIFFSDAYNNVKVILEEDNLESSEGLGLGYSQSKWVAEKLVAIARERGLPICIYRPGRIAGHSQTGIWTTTDLLCRIIKGCIQMGSIPDIYWMQDISPVDYVSKTIIHLSRQPESLGKAFHVVNPQPLEWGKLVDCLCSFGYPLQRLPYQNWRSQLMNIPPENVLYPLLNIFSNENISEEATLALPKLDAQNTRAGLASSSIVCPPPEEGLLITYLSYFISSGFLASPPPVVH</sequence>
<dbReference type="SUPFAM" id="SSF52777">
    <property type="entry name" value="CoA-dependent acyltransferases"/>
    <property type="match status" value="8"/>
</dbReference>
<comment type="similarity">
    <text evidence="2">Belongs to the ATP-dependent AMP-binding enzyme family.</text>
</comment>
<accession>K9VWW9</accession>
<dbReference type="GO" id="GO:0008610">
    <property type="term" value="P:lipid biosynthetic process"/>
    <property type="evidence" value="ECO:0007669"/>
    <property type="project" value="UniProtKB-ARBA"/>
</dbReference>
<dbReference type="SUPFAM" id="SSF56801">
    <property type="entry name" value="Acetyl-CoA synthetase-like"/>
    <property type="match status" value="5"/>
</dbReference>
<keyword evidence="5 10" id="KW-0436">Ligase</keyword>
<dbReference type="GO" id="GO:0005829">
    <property type="term" value="C:cytosol"/>
    <property type="evidence" value="ECO:0007669"/>
    <property type="project" value="TreeGrafter"/>
</dbReference>
<dbReference type="CDD" id="cd02440">
    <property type="entry name" value="AdoMet_MTases"/>
    <property type="match status" value="1"/>
</dbReference>
<dbReference type="CDD" id="cd17651">
    <property type="entry name" value="A_NRPS_VisG_like"/>
    <property type="match status" value="1"/>
</dbReference>
<dbReference type="PATRIC" id="fig|1173022.3.peg.1724"/>
<dbReference type="Gene3D" id="3.40.50.720">
    <property type="entry name" value="NAD(P)-binding Rossmann-like Domain"/>
    <property type="match status" value="1"/>
</dbReference>
<dbReference type="GO" id="GO:0043041">
    <property type="term" value="P:amino acid activation for nonribosomal peptide biosynthetic process"/>
    <property type="evidence" value="ECO:0007669"/>
    <property type="project" value="TreeGrafter"/>
</dbReference>
<dbReference type="CDD" id="cd05235">
    <property type="entry name" value="SDR_e1"/>
    <property type="match status" value="1"/>
</dbReference>
<feature type="domain" description="Carrier" evidence="9">
    <location>
        <begin position="4275"/>
        <end position="4350"/>
    </location>
</feature>
<feature type="domain" description="Carrier" evidence="9">
    <location>
        <begin position="968"/>
        <end position="1043"/>
    </location>
</feature>
<evidence type="ECO:0000256" key="8">
    <source>
        <dbReference type="SAM" id="MobiDB-lite"/>
    </source>
</evidence>
<dbReference type="GO" id="GO:0035438">
    <property type="term" value="F:cyclic-di-GMP binding"/>
    <property type="evidence" value="ECO:0007669"/>
    <property type="project" value="InterPro"/>
</dbReference>
<dbReference type="Pfam" id="PF08242">
    <property type="entry name" value="Methyltransf_12"/>
    <property type="match status" value="1"/>
</dbReference>
<dbReference type="InterPro" id="IPR006162">
    <property type="entry name" value="Ppantetheine_attach_site"/>
</dbReference>
<evidence type="ECO:0000256" key="2">
    <source>
        <dbReference type="ARBA" id="ARBA00006432"/>
    </source>
</evidence>
<dbReference type="InterPro" id="IPR000873">
    <property type="entry name" value="AMP-dep_synth/lig_dom"/>
</dbReference>
<dbReference type="FunFam" id="3.40.50.980:FF:000001">
    <property type="entry name" value="Non-ribosomal peptide synthetase"/>
    <property type="match status" value="5"/>
</dbReference>
<dbReference type="SUPFAM" id="SSF51735">
    <property type="entry name" value="NAD(P)-binding Rossmann-fold domains"/>
    <property type="match status" value="1"/>
</dbReference>
<feature type="domain" description="Carrier" evidence="9">
    <location>
        <begin position="5454"/>
        <end position="5529"/>
    </location>
</feature>
<dbReference type="InterPro" id="IPR045851">
    <property type="entry name" value="AMP-bd_C_sf"/>
</dbReference>
<dbReference type="GO" id="GO:0009403">
    <property type="term" value="P:toxin biosynthetic process"/>
    <property type="evidence" value="ECO:0007669"/>
    <property type="project" value="UniProtKB-ARBA"/>
</dbReference>
<dbReference type="InterPro" id="IPR036736">
    <property type="entry name" value="ACP-like_sf"/>
</dbReference>
<dbReference type="HOGENOM" id="CLU_223200_0_0_3"/>
<dbReference type="InterPro" id="IPR023213">
    <property type="entry name" value="CAT-like_dom_sf"/>
</dbReference>
<dbReference type="FunFam" id="2.30.38.10:FF:000001">
    <property type="entry name" value="Non-ribosomal peptide synthetase PvdI"/>
    <property type="match status" value="4"/>
</dbReference>
<feature type="domain" description="Carrier" evidence="9">
    <location>
        <begin position="3098"/>
        <end position="3173"/>
    </location>
</feature>
<evidence type="ECO:0000256" key="7">
    <source>
        <dbReference type="ARBA" id="ARBA00022737"/>
    </source>
</evidence>
<dbReference type="InterPro" id="IPR009081">
    <property type="entry name" value="PP-bd_ACP"/>
</dbReference>
<dbReference type="InterPro" id="IPR036291">
    <property type="entry name" value="NAD(P)-bd_dom_sf"/>
</dbReference>
<dbReference type="OrthoDB" id="9778383at2"/>
<dbReference type="PROSITE" id="PS50075">
    <property type="entry name" value="CARRIER"/>
    <property type="match status" value="5"/>
</dbReference>
<keyword evidence="3" id="KW-0596">Phosphopantetheine</keyword>
<dbReference type="GO" id="GO:0018859">
    <property type="term" value="F:4-hydroxybenzoate-CoA ligase activity"/>
    <property type="evidence" value="ECO:0007669"/>
    <property type="project" value="UniProtKB-EC"/>
</dbReference>
<dbReference type="CDD" id="cd19531">
    <property type="entry name" value="LCL_NRPS-like"/>
    <property type="match status" value="4"/>
</dbReference>
<dbReference type="Gene3D" id="3.40.50.980">
    <property type="match status" value="10"/>
</dbReference>
<dbReference type="EC" id="6.2.1.27" evidence="10"/>
<dbReference type="FunFam" id="3.30.559.10:FF:000012">
    <property type="entry name" value="Non-ribosomal peptide synthetase"/>
    <property type="match status" value="3"/>
</dbReference>
<dbReference type="NCBIfam" id="TIGR01733">
    <property type="entry name" value="AA-adenyl-dom"/>
    <property type="match status" value="5"/>
</dbReference>
<evidence type="ECO:0000259" key="9">
    <source>
        <dbReference type="PROSITE" id="PS50075"/>
    </source>
</evidence>
<feature type="region of interest" description="Disordered" evidence="8">
    <location>
        <begin position="1"/>
        <end position="29"/>
    </location>
</feature>
<dbReference type="GO" id="GO:0031177">
    <property type="term" value="F:phosphopantetheine binding"/>
    <property type="evidence" value="ECO:0007669"/>
    <property type="project" value="InterPro"/>
</dbReference>
<dbReference type="SUPFAM" id="SSF47336">
    <property type="entry name" value="ACP-like"/>
    <property type="match status" value="5"/>
</dbReference>
<keyword evidence="11" id="KW-1185">Reference proteome</keyword>